<dbReference type="Gene3D" id="3.40.50.1980">
    <property type="entry name" value="Nitrogenase molybdenum iron protein domain"/>
    <property type="match status" value="2"/>
</dbReference>
<dbReference type="PROSITE" id="PS50983">
    <property type="entry name" value="FE_B12_PBP"/>
    <property type="match status" value="1"/>
</dbReference>
<dbReference type="Proteomes" id="UP000261905">
    <property type="component" value="Unassembled WGS sequence"/>
</dbReference>
<dbReference type="GO" id="GO:0030288">
    <property type="term" value="C:outer membrane-bounded periplasmic space"/>
    <property type="evidence" value="ECO:0007669"/>
    <property type="project" value="TreeGrafter"/>
</dbReference>
<keyword evidence="7" id="KW-1185">Reference proteome</keyword>
<sequence>MFNMKYRLLLLSLLLIIGSILSACGSDSKLPTSQSPHSSSAAVENETRLYKDFSGREAVIPVRPQRVIMISDNPGDMLALGVKPIGNDVLGEPFVYKSELDGIEDIGYPHNLEKIISLEPDLILQTFDNDAADIEVYEKMSKIAPTALYNRGAGTYERIREIADILGVKQSAEDWITRYESKSQKMWDRLDLKEGETATVYLRLAGRYYVMGSYSITLFLYEPRGFRPTAKVQELIDKNEYFMEISEEVLPDYAGDYIFLLSLPGTEDEKAAKELMESPIWNTIPAVKEGRVTVADISWNASDPITMERILDELPKWLGK</sequence>
<evidence type="ECO:0000256" key="3">
    <source>
        <dbReference type="ARBA" id="ARBA00022448"/>
    </source>
</evidence>
<dbReference type="PROSITE" id="PS51257">
    <property type="entry name" value="PROKAR_LIPOPROTEIN"/>
    <property type="match status" value="1"/>
</dbReference>
<keyword evidence="3" id="KW-0813">Transport</keyword>
<keyword evidence="4" id="KW-0732">Signal</keyword>
<evidence type="ECO:0000256" key="4">
    <source>
        <dbReference type="ARBA" id="ARBA00022729"/>
    </source>
</evidence>
<comment type="subcellular location">
    <subcellularLocation>
        <location evidence="1">Cell envelope</location>
    </subcellularLocation>
</comment>
<dbReference type="PANTHER" id="PTHR30532:SF26">
    <property type="entry name" value="IRON(3+)-HYDROXAMATE-BINDING PROTEIN FHUD"/>
    <property type="match status" value="1"/>
</dbReference>
<reference evidence="6 7" key="1">
    <citation type="submission" date="2018-08" db="EMBL/GenBank/DDBJ databases">
        <title>Paenibacillus sp. M4BSY-1, whole genome shotgun sequence.</title>
        <authorList>
            <person name="Tuo L."/>
        </authorList>
    </citation>
    <scope>NUCLEOTIDE SEQUENCE [LARGE SCALE GENOMIC DNA]</scope>
    <source>
        <strain evidence="6 7">M4BSY-1</strain>
    </source>
</reference>
<protein>
    <recommendedName>
        <fullName evidence="5">Fe/B12 periplasmic-binding domain-containing protein</fullName>
    </recommendedName>
</protein>
<comment type="similarity">
    <text evidence="2">Belongs to the bacterial solute-binding protein 8 family.</text>
</comment>
<feature type="domain" description="Fe/B12 periplasmic-binding" evidence="5">
    <location>
        <begin position="65"/>
        <end position="320"/>
    </location>
</feature>
<evidence type="ECO:0000259" key="5">
    <source>
        <dbReference type="PROSITE" id="PS50983"/>
    </source>
</evidence>
<dbReference type="RefSeq" id="WP_116045265.1">
    <property type="nucleotide sequence ID" value="NZ_QUBQ01000001.1"/>
</dbReference>
<dbReference type="Pfam" id="PF01497">
    <property type="entry name" value="Peripla_BP_2"/>
    <property type="match status" value="1"/>
</dbReference>
<evidence type="ECO:0000256" key="2">
    <source>
        <dbReference type="ARBA" id="ARBA00008814"/>
    </source>
</evidence>
<dbReference type="EMBL" id="QUBQ01000001">
    <property type="protein sequence ID" value="REK77571.1"/>
    <property type="molecule type" value="Genomic_DNA"/>
</dbReference>
<dbReference type="InterPro" id="IPR051313">
    <property type="entry name" value="Bact_iron-sidero_bind"/>
</dbReference>
<evidence type="ECO:0000313" key="6">
    <source>
        <dbReference type="EMBL" id="REK77571.1"/>
    </source>
</evidence>
<dbReference type="PANTHER" id="PTHR30532">
    <property type="entry name" value="IRON III DICITRATE-BINDING PERIPLASMIC PROTEIN"/>
    <property type="match status" value="1"/>
</dbReference>
<name>A0A371PN31_9BACL</name>
<comment type="caution">
    <text evidence="6">The sequence shown here is derived from an EMBL/GenBank/DDBJ whole genome shotgun (WGS) entry which is preliminary data.</text>
</comment>
<proteinExistence type="inferred from homology"/>
<dbReference type="AlphaFoldDB" id="A0A371PN31"/>
<dbReference type="InterPro" id="IPR002491">
    <property type="entry name" value="ABC_transptr_periplasmic_BD"/>
</dbReference>
<organism evidence="6 7">
    <name type="scientific">Paenibacillus paeoniae</name>
    <dbReference type="NCBI Taxonomy" id="2292705"/>
    <lineage>
        <taxon>Bacteria</taxon>
        <taxon>Bacillati</taxon>
        <taxon>Bacillota</taxon>
        <taxon>Bacilli</taxon>
        <taxon>Bacillales</taxon>
        <taxon>Paenibacillaceae</taxon>
        <taxon>Paenibacillus</taxon>
    </lineage>
</organism>
<dbReference type="SUPFAM" id="SSF53807">
    <property type="entry name" value="Helical backbone' metal receptor"/>
    <property type="match status" value="1"/>
</dbReference>
<dbReference type="OrthoDB" id="2241086at2"/>
<evidence type="ECO:0000313" key="7">
    <source>
        <dbReference type="Proteomes" id="UP000261905"/>
    </source>
</evidence>
<evidence type="ECO:0000256" key="1">
    <source>
        <dbReference type="ARBA" id="ARBA00004196"/>
    </source>
</evidence>
<accession>A0A371PN31</accession>
<gene>
    <name evidence="6" type="ORF">DX130_11420</name>
</gene>
<dbReference type="GO" id="GO:1901678">
    <property type="term" value="P:iron coordination entity transport"/>
    <property type="evidence" value="ECO:0007669"/>
    <property type="project" value="UniProtKB-ARBA"/>
</dbReference>